<dbReference type="InterPro" id="IPR011989">
    <property type="entry name" value="ARM-like"/>
</dbReference>
<evidence type="ECO:0000256" key="1">
    <source>
        <dbReference type="PROSITE-ProRule" id="PRU00259"/>
    </source>
</evidence>
<dbReference type="Proteomes" id="UP000308267">
    <property type="component" value="Unassembled WGS sequence"/>
</dbReference>
<feature type="region of interest" description="Disordered" evidence="2">
    <location>
        <begin position="94"/>
        <end position="138"/>
    </location>
</feature>
<feature type="region of interest" description="Disordered" evidence="2">
    <location>
        <begin position="1"/>
        <end position="34"/>
    </location>
</feature>
<evidence type="ECO:0008006" key="5">
    <source>
        <dbReference type="Google" id="ProtNLM"/>
    </source>
</evidence>
<dbReference type="SMART" id="SM00185">
    <property type="entry name" value="ARM"/>
    <property type="match status" value="3"/>
</dbReference>
<protein>
    <recommendedName>
        <fullName evidence="5">Armadillo repeat-containing protein 2</fullName>
    </recommendedName>
</protein>
<accession>A0A4S2LWN7</accession>
<sequence length="1159" mass="128867">MTSPHLKRRLNVTETLPKPVRSSSSNPRAFYNLPENKPTAAQIVRESREWLQAVSTRRPCTPKDQTRSLFGSSNHNVTSRPVSAFKLSAKNFDPFDATKSRRPSLHQTEQRKRSQRLNEPDGNNPSSATDGKSKPKRREATLKKFTSFDGAVPTQKGIVKSATTSNICSTLIASASSTARVKQPHCGPQHPTELQLELRGTQTKLLSHSQARLISPTFAHHISKSMLGSTENIQKGNSVAIVKGDPHTLSMSTKRGESANLKRIPTPTDVRSGSRARTPHKLLDRAEFGSEADPHLDMQVMYHQERSSSRWSLSTSMNNPKSRPNSPVDAFLQEPPRSSNGVQSAKITKPPLDSEIMIHPQKPLSGGSLGRKVVTTDATLYSSPSGDSGLSSGSELDHLIARLAEFPQLLSSDYQNPKDPLEIKEGKMIHDCSTEAVCQRVTDMEQNTRTEEEAIQITNRLYTTLCESGIHERPNWSGRPIILHTVFALLDKRSAKLHIALIKIIFLLGVSGSNLVNSCKLLYGIAKDSANDALFMEHPNTLDALINTLHIGEELDSCTSLSEVADDYLQTTPDALLFLTGTLKFLSASPVVSDRLNSHPDFIPGLQEAHQQVEKRLQILDHERSCEQTGNEPFSQLGERLYHVLVQISEIFCNLSTKSGARCKLYCPNGVMDHVIDCIIYRNTLDPASQHWTSTHQTASYLVYFNWIRLLARLTEYADACQRLDREVSCQTSHESLALEDSLEFKDMTSTKLHSLVSKTNDRIRAFCLALKNMFNWFPDNEEFVVRLAYLLGNLTARLESAREALFPDNNSLKNFCNLCYRYAKSLDLNQSTVPISTNSISTKMNAWIESKAPSQRHTNVQAGTDDTHSDVLDKLVRILANAAIGDAVGRLAVTGSDCLNLFLTVIVNEFSRGPTESLLNCLAGLNNITYYINADSEPELVARQFDIAEVLLRALASPDIHPEVVLGCIRILGNLTRQPNLRLWLVESGGSVLLKSKNETHAREMDARDAVLQLLIENLDSAQPELVYSTLGVLINMMADVDQRSSFRQLGGLARLVAALRDFAGHDWQLAGLACKTLWNYTESPTQSISELIDIGTMQELYHLLTEFTDENVVSRIHQSFLLDDPTAEADSVEIWHAAWSSEFLPVANELADRLIKQ</sequence>
<dbReference type="Gene3D" id="1.25.10.10">
    <property type="entry name" value="Leucine-rich Repeat Variant"/>
    <property type="match status" value="2"/>
</dbReference>
<organism evidence="3 4">
    <name type="scientific">Opisthorchis felineus</name>
    <dbReference type="NCBI Taxonomy" id="147828"/>
    <lineage>
        <taxon>Eukaryota</taxon>
        <taxon>Metazoa</taxon>
        <taxon>Spiralia</taxon>
        <taxon>Lophotrochozoa</taxon>
        <taxon>Platyhelminthes</taxon>
        <taxon>Trematoda</taxon>
        <taxon>Digenea</taxon>
        <taxon>Opisthorchiida</taxon>
        <taxon>Opisthorchiata</taxon>
        <taxon>Opisthorchiidae</taxon>
        <taxon>Opisthorchis</taxon>
    </lineage>
</organism>
<feature type="region of interest" description="Disordered" evidence="2">
    <location>
        <begin position="251"/>
        <end position="276"/>
    </location>
</feature>
<dbReference type="SUPFAM" id="SSF48371">
    <property type="entry name" value="ARM repeat"/>
    <property type="match status" value="1"/>
</dbReference>
<dbReference type="InterPro" id="IPR038905">
    <property type="entry name" value="ARMC2"/>
</dbReference>
<feature type="compositionally biased region" description="Basic residues" evidence="2">
    <location>
        <begin position="1"/>
        <end position="10"/>
    </location>
</feature>
<reference evidence="3 4" key="1">
    <citation type="journal article" date="2019" name="BMC Genomics">
        <title>New insights from Opisthorchis felineus genome: update on genomics of the epidemiologically important liver flukes.</title>
        <authorList>
            <person name="Ershov N.I."/>
            <person name="Mordvinov V.A."/>
            <person name="Prokhortchouk E.B."/>
            <person name="Pakharukova M.Y."/>
            <person name="Gunbin K.V."/>
            <person name="Ustyantsev K."/>
            <person name="Genaev M.A."/>
            <person name="Blinov A.G."/>
            <person name="Mazur A."/>
            <person name="Boulygina E."/>
            <person name="Tsygankova S."/>
            <person name="Khrameeva E."/>
            <person name="Chekanov N."/>
            <person name="Fan G."/>
            <person name="Xiao A."/>
            <person name="Zhang H."/>
            <person name="Xu X."/>
            <person name="Yang H."/>
            <person name="Solovyev V."/>
            <person name="Lee S.M."/>
            <person name="Liu X."/>
            <person name="Afonnikov D.A."/>
            <person name="Skryabin K.G."/>
        </authorList>
    </citation>
    <scope>NUCLEOTIDE SEQUENCE [LARGE SCALE GENOMIC DNA]</scope>
    <source>
        <strain evidence="3">AK-0245</strain>
        <tissue evidence="3">Whole organism</tissue>
    </source>
</reference>
<dbReference type="PANTHER" id="PTHR21356">
    <property type="entry name" value="ARMADILLO REPEAT CONTAINING 2"/>
    <property type="match status" value="1"/>
</dbReference>
<feature type="compositionally biased region" description="Basic and acidic residues" evidence="2">
    <location>
        <begin position="108"/>
        <end position="119"/>
    </location>
</feature>
<gene>
    <name evidence="3" type="ORF">CRM22_004344</name>
</gene>
<comment type="caution">
    <text evidence="3">The sequence shown here is derived from an EMBL/GenBank/DDBJ whole genome shotgun (WGS) entry which is preliminary data.</text>
</comment>
<proteinExistence type="predicted"/>
<dbReference type="OrthoDB" id="247006at2759"/>
<dbReference type="PANTHER" id="PTHR21356:SF1">
    <property type="entry name" value="ARMADILLO REPEAT-CONTAINING PROTEIN 2"/>
    <property type="match status" value="1"/>
</dbReference>
<dbReference type="InterPro" id="IPR000225">
    <property type="entry name" value="Armadillo"/>
</dbReference>
<feature type="repeat" description="ARM" evidence="1">
    <location>
        <begin position="947"/>
        <end position="991"/>
    </location>
</feature>
<feature type="region of interest" description="Disordered" evidence="2">
    <location>
        <begin position="54"/>
        <end position="82"/>
    </location>
</feature>
<dbReference type="PROSITE" id="PS50176">
    <property type="entry name" value="ARM_REPEAT"/>
    <property type="match status" value="1"/>
</dbReference>
<dbReference type="InterPro" id="IPR016024">
    <property type="entry name" value="ARM-type_fold"/>
</dbReference>
<evidence type="ECO:0000313" key="4">
    <source>
        <dbReference type="Proteomes" id="UP000308267"/>
    </source>
</evidence>
<dbReference type="EMBL" id="SJOL01006373">
    <property type="protein sequence ID" value="TGZ68280.1"/>
    <property type="molecule type" value="Genomic_DNA"/>
</dbReference>
<evidence type="ECO:0000256" key="2">
    <source>
        <dbReference type="SAM" id="MobiDB-lite"/>
    </source>
</evidence>
<feature type="compositionally biased region" description="Polar residues" evidence="2">
    <location>
        <begin position="336"/>
        <end position="346"/>
    </location>
</feature>
<dbReference type="GO" id="GO:0044782">
    <property type="term" value="P:cilium organization"/>
    <property type="evidence" value="ECO:0007669"/>
    <property type="project" value="TreeGrafter"/>
</dbReference>
<dbReference type="AlphaFoldDB" id="A0A4S2LWN7"/>
<evidence type="ECO:0000313" key="3">
    <source>
        <dbReference type="EMBL" id="TGZ68280.1"/>
    </source>
</evidence>
<feature type="compositionally biased region" description="Polar residues" evidence="2">
    <location>
        <begin position="67"/>
        <end position="81"/>
    </location>
</feature>
<keyword evidence="4" id="KW-1185">Reference proteome</keyword>
<name>A0A4S2LWN7_OPIFE</name>
<dbReference type="STRING" id="147828.A0A4S2LWN7"/>
<feature type="region of interest" description="Disordered" evidence="2">
    <location>
        <begin position="307"/>
        <end position="346"/>
    </location>
</feature>
<dbReference type="EMBL" id="SJOL01006373">
    <property type="protein sequence ID" value="TGZ68279.1"/>
    <property type="molecule type" value="Genomic_DNA"/>
</dbReference>
<feature type="compositionally biased region" description="Polar residues" evidence="2">
    <location>
        <begin position="121"/>
        <end position="130"/>
    </location>
</feature>